<protein>
    <submittedName>
        <fullName evidence="1">Uncharacterized protein</fullName>
    </submittedName>
</protein>
<accession>A0ABQ5G3E1</accession>
<sequence>MVWVQCSVKVDDTTRVSIMGKSIRGEIQMMKCKDQLKVGDTTRVSIMGESLWGESQVQAKKAIHGLRYVLDSGVVAPLMLYMLEEILSSLQMTSKTRAFDLVTRAFDLVMNLGVHGHLLEPVLLDDASTIEEEYTQEPYLDKIIAIQGITLNLLLSYALLNASSHLLTVLHTLIRFSSDDEDDEEQEMPTPTLETPVIVLGRKRVYRLIDESDNGEE</sequence>
<proteinExistence type="predicted"/>
<reference evidence="1" key="1">
    <citation type="journal article" date="2022" name="Int. J. Mol. Sci.">
        <title>Draft Genome of Tanacetum Coccineum: Genomic Comparison of Closely Related Tanacetum-Family Plants.</title>
        <authorList>
            <person name="Yamashiro T."/>
            <person name="Shiraishi A."/>
            <person name="Nakayama K."/>
            <person name="Satake H."/>
        </authorList>
    </citation>
    <scope>NUCLEOTIDE SEQUENCE</scope>
</reference>
<dbReference type="PANTHER" id="PTHR34958:SF1">
    <property type="entry name" value="ARMADILLO-LIKE HELICAL DOMAIN-CONTAINING PROTEIN"/>
    <property type="match status" value="1"/>
</dbReference>
<keyword evidence="2" id="KW-1185">Reference proteome</keyword>
<organism evidence="1 2">
    <name type="scientific">Tanacetum coccineum</name>
    <dbReference type="NCBI Taxonomy" id="301880"/>
    <lineage>
        <taxon>Eukaryota</taxon>
        <taxon>Viridiplantae</taxon>
        <taxon>Streptophyta</taxon>
        <taxon>Embryophyta</taxon>
        <taxon>Tracheophyta</taxon>
        <taxon>Spermatophyta</taxon>
        <taxon>Magnoliopsida</taxon>
        <taxon>eudicotyledons</taxon>
        <taxon>Gunneridae</taxon>
        <taxon>Pentapetalae</taxon>
        <taxon>asterids</taxon>
        <taxon>campanulids</taxon>
        <taxon>Asterales</taxon>
        <taxon>Asteraceae</taxon>
        <taxon>Asteroideae</taxon>
        <taxon>Anthemideae</taxon>
        <taxon>Anthemidinae</taxon>
        <taxon>Tanacetum</taxon>
    </lineage>
</organism>
<reference evidence="1" key="2">
    <citation type="submission" date="2022-01" db="EMBL/GenBank/DDBJ databases">
        <authorList>
            <person name="Yamashiro T."/>
            <person name="Shiraishi A."/>
            <person name="Satake H."/>
            <person name="Nakayama K."/>
        </authorList>
    </citation>
    <scope>NUCLEOTIDE SEQUENCE</scope>
</reference>
<gene>
    <name evidence="1" type="ORF">Tco_1028894</name>
</gene>
<evidence type="ECO:0000313" key="1">
    <source>
        <dbReference type="EMBL" id="GJT69608.1"/>
    </source>
</evidence>
<dbReference type="Proteomes" id="UP001151760">
    <property type="component" value="Unassembled WGS sequence"/>
</dbReference>
<name>A0ABQ5G3E1_9ASTR</name>
<comment type="caution">
    <text evidence="1">The sequence shown here is derived from an EMBL/GenBank/DDBJ whole genome shotgun (WGS) entry which is preliminary data.</text>
</comment>
<evidence type="ECO:0000313" key="2">
    <source>
        <dbReference type="Proteomes" id="UP001151760"/>
    </source>
</evidence>
<dbReference type="PANTHER" id="PTHR34958">
    <property type="entry name" value="CONDITIONAL LOSS-OF-GROWTH 1"/>
    <property type="match status" value="1"/>
</dbReference>
<dbReference type="EMBL" id="BQNB010018003">
    <property type="protein sequence ID" value="GJT69608.1"/>
    <property type="molecule type" value="Genomic_DNA"/>
</dbReference>